<feature type="region of interest" description="Disordered" evidence="1">
    <location>
        <begin position="1"/>
        <end position="28"/>
    </location>
</feature>
<reference evidence="2 3" key="1">
    <citation type="journal article" date="2012" name="PLoS Pathog.">
        <title>Diverse lifestyles and strategies of plant pathogenesis encoded in the genomes of eighteen Dothideomycetes fungi.</title>
        <authorList>
            <person name="Ohm R.A."/>
            <person name="Feau N."/>
            <person name="Henrissat B."/>
            <person name="Schoch C.L."/>
            <person name="Horwitz B.A."/>
            <person name="Barry K.W."/>
            <person name="Condon B.J."/>
            <person name="Copeland A.C."/>
            <person name="Dhillon B."/>
            <person name="Glaser F."/>
            <person name="Hesse C.N."/>
            <person name="Kosti I."/>
            <person name="LaButti K."/>
            <person name="Lindquist E.A."/>
            <person name="Lucas S."/>
            <person name="Salamov A.A."/>
            <person name="Bradshaw R.E."/>
            <person name="Ciuffetti L."/>
            <person name="Hamelin R.C."/>
            <person name="Kema G.H.J."/>
            <person name="Lawrence C."/>
            <person name="Scott J.A."/>
            <person name="Spatafora J.W."/>
            <person name="Turgeon B.G."/>
            <person name="de Wit P.J.G.M."/>
            <person name="Zhong S."/>
            <person name="Goodwin S.B."/>
            <person name="Grigoriev I.V."/>
        </authorList>
    </citation>
    <scope>NUCLEOTIDE SEQUENCE [LARGE SCALE GENOMIC DNA]</scope>
    <source>
        <strain evidence="2 3">CIRAD86</strain>
    </source>
</reference>
<proteinExistence type="predicted"/>
<evidence type="ECO:0000313" key="2">
    <source>
        <dbReference type="EMBL" id="EME77138.1"/>
    </source>
</evidence>
<dbReference type="EMBL" id="KB446568">
    <property type="protein sequence ID" value="EME77138.1"/>
    <property type="molecule type" value="Genomic_DNA"/>
</dbReference>
<sequence length="1183" mass="131290">MCMHARTQLSAHSPSAAAHRPSPITRRPHGLQAVFGDDLNGRRPKLLSATSERKSAEHVSEVGDVSVARRETSALSFFLSHLVSSDPDLSQRAWSLPYKSNVLFLFPRHVMIFIPTHIFSFVDTLFVLESLLHAKQQQHFPLCIFDKMPNSFADLFEHSNMFPDPLMDNVSRASFLDHMWTFHLIDQAYQKYSNRPDASSSFSFPQLAQITAYIDLKQKIPKGTNDWADQLRRRFPRPTVKLDLAQQHHQKRLAQTQDATLRKKSSAAIKTMYETFLRDCYDSDFSVSACFQNFRNAWELGIGLVGGFLGTDYLILILNRLPRDFEGSRILTFLGIFLRGHGLRREGRNSSNQSRFVTFLFSLSFPVRTEIVGEHIISETGPSVIPEDFRQDRVELPNTSCTQSATDLPTLHEKSRASRRKTALRSILLLKSPLHLPRQRSPVFTPAFQGTNEFTDLHAGSKDSRVHPERSPSHSHLSIKSCLLCEVRTSSDARTYQPEARLLIEDFFGYPHHTNVSEHRPAARSIIERRASLQLIAFKSKFQLWRRLIRMPTSCECVGRTDLQHPISSKVDTSRSSASDQAYCSQKHSSRTMAITHSWPINPSPFPSLYFISREPTMHRYQVALIYTKAFGFSDGNNCIFKPQFKIRGSATEANDVCQRKQSKHNTGNARAWQQVEDSCWAIYLATQSGDVKDIQQKILKLATLLACGVHKKATQRVKRDMEYHIGDVLVPRVMEATRALTAASDSGPGTAPLPVQPSGLEDQPAVGDRDWQMFGVAVSREEIDPIEVSSNEPAVNFGAEAASMDQEELPLADLINNIDWQAFEAAMARNEIDWIEPAHDVPAPEGRNTDSGGASMDQDELPLPVHISEEDWQRFEAAVAGMNNDPLKAASDAPVGDGVNDGFGEASMSKEMPLADLISDEDWEMFEAAVAGMNNDPVKAASDAPVGDGVNDGADEASMSKEMPLADLISDEDWEMFEAAVASMENDSVQVASSVPAVNGVDTGVGGASMPQNELPVPDLISDQDSLMFEGAVAQKENDPVEAASSVPAGNGPDTGVGGASIHNVEWPQDDSIWCKPDDFGDPGSWDMPFSVDPNWFKDPSDPEWAGHFILDGSYTDPDAEDSVASIVSRGQQLKKETETTTTLPTLIRITGAPSYDFVTTQETAFFTSIKSCESDTNWAFV</sequence>
<feature type="compositionally biased region" description="Low complexity" evidence="1">
    <location>
        <begin position="10"/>
        <end position="23"/>
    </location>
</feature>
<gene>
    <name evidence="2" type="ORF">MYCFIDRAFT_180141</name>
</gene>
<feature type="region of interest" description="Disordered" evidence="1">
    <location>
        <begin position="743"/>
        <end position="767"/>
    </location>
</feature>
<dbReference type="OrthoDB" id="10395859at2759"/>
<accession>M3AIX0</accession>
<keyword evidence="3" id="KW-1185">Reference proteome</keyword>
<protein>
    <submittedName>
        <fullName evidence="2">Uncharacterized protein</fullName>
    </submittedName>
</protein>
<dbReference type="AlphaFoldDB" id="M3AIX0"/>
<feature type="region of interest" description="Disordered" evidence="1">
    <location>
        <begin position="840"/>
        <end position="859"/>
    </location>
</feature>
<dbReference type="GeneID" id="19334308"/>
<dbReference type="HOGENOM" id="CLU_272750_0_0_1"/>
<evidence type="ECO:0000313" key="3">
    <source>
        <dbReference type="Proteomes" id="UP000016932"/>
    </source>
</evidence>
<evidence type="ECO:0000256" key="1">
    <source>
        <dbReference type="SAM" id="MobiDB-lite"/>
    </source>
</evidence>
<dbReference type="VEuPathDB" id="FungiDB:MYCFIDRAFT_180141"/>
<organism evidence="2 3">
    <name type="scientific">Pseudocercospora fijiensis (strain CIRAD86)</name>
    <name type="common">Black leaf streak disease fungus</name>
    <name type="synonym">Mycosphaerella fijiensis</name>
    <dbReference type="NCBI Taxonomy" id="383855"/>
    <lineage>
        <taxon>Eukaryota</taxon>
        <taxon>Fungi</taxon>
        <taxon>Dikarya</taxon>
        <taxon>Ascomycota</taxon>
        <taxon>Pezizomycotina</taxon>
        <taxon>Dothideomycetes</taxon>
        <taxon>Dothideomycetidae</taxon>
        <taxon>Mycosphaerellales</taxon>
        <taxon>Mycosphaerellaceae</taxon>
        <taxon>Pseudocercospora</taxon>
    </lineage>
</organism>
<dbReference type="Proteomes" id="UP000016932">
    <property type="component" value="Unassembled WGS sequence"/>
</dbReference>
<dbReference type="KEGG" id="pfj:MYCFIDRAFT_180141"/>
<name>M3AIX0_PSEFD</name>
<dbReference type="RefSeq" id="XP_007932273.1">
    <property type="nucleotide sequence ID" value="XM_007934082.1"/>
</dbReference>